<feature type="domain" description="DUF7847" evidence="2">
    <location>
        <begin position="102"/>
        <end position="234"/>
    </location>
</feature>
<reference evidence="4" key="1">
    <citation type="journal article" date="2019" name="Int. J. Syst. Evol. Microbiol.">
        <title>The Global Catalogue of Microorganisms (GCM) 10K type strain sequencing project: providing services to taxonomists for standard genome sequencing and annotation.</title>
        <authorList>
            <consortium name="The Broad Institute Genomics Platform"/>
            <consortium name="The Broad Institute Genome Sequencing Center for Infectious Disease"/>
            <person name="Wu L."/>
            <person name="Ma J."/>
        </authorList>
    </citation>
    <scope>NUCLEOTIDE SEQUENCE [LARGE SCALE GENOMIC DNA]</scope>
    <source>
        <strain evidence="4">CECT 8531</strain>
    </source>
</reference>
<feature type="transmembrane region" description="Helical" evidence="1">
    <location>
        <begin position="24"/>
        <end position="44"/>
    </location>
</feature>
<feature type="transmembrane region" description="Helical" evidence="1">
    <location>
        <begin position="64"/>
        <end position="91"/>
    </location>
</feature>
<feature type="transmembrane region" description="Helical" evidence="1">
    <location>
        <begin position="175"/>
        <end position="208"/>
    </location>
</feature>
<evidence type="ECO:0000259" key="2">
    <source>
        <dbReference type="Pfam" id="PF25231"/>
    </source>
</evidence>
<feature type="transmembrane region" description="Helical" evidence="1">
    <location>
        <begin position="103"/>
        <end position="130"/>
    </location>
</feature>
<evidence type="ECO:0000313" key="3">
    <source>
        <dbReference type="EMBL" id="MFC4290885.1"/>
    </source>
</evidence>
<evidence type="ECO:0000256" key="1">
    <source>
        <dbReference type="SAM" id="Phobius"/>
    </source>
</evidence>
<accession>A0ABV8RDC8</accession>
<dbReference type="EMBL" id="JBHSDH010000005">
    <property type="protein sequence ID" value="MFC4290885.1"/>
    <property type="molecule type" value="Genomic_DNA"/>
</dbReference>
<keyword evidence="1" id="KW-0812">Transmembrane</keyword>
<keyword evidence="1" id="KW-0472">Membrane</keyword>
<feature type="transmembrane region" description="Helical" evidence="1">
    <location>
        <begin position="214"/>
        <end position="232"/>
    </location>
</feature>
<keyword evidence="1" id="KW-1133">Transmembrane helix</keyword>
<keyword evidence="4" id="KW-1185">Reference proteome</keyword>
<proteinExistence type="predicted"/>
<evidence type="ECO:0000313" key="4">
    <source>
        <dbReference type="Proteomes" id="UP001595887"/>
    </source>
</evidence>
<dbReference type="Pfam" id="PF25231">
    <property type="entry name" value="DUF7847"/>
    <property type="match status" value="1"/>
</dbReference>
<dbReference type="RefSeq" id="WP_381420484.1">
    <property type="nucleotide sequence ID" value="NZ_JBHSDH010000005.1"/>
</dbReference>
<organism evidence="3 4">
    <name type="scientific">Sphingorhabdus arenilitoris</name>
    <dbReference type="NCBI Taxonomy" id="1490041"/>
    <lineage>
        <taxon>Bacteria</taxon>
        <taxon>Pseudomonadati</taxon>
        <taxon>Pseudomonadota</taxon>
        <taxon>Alphaproteobacteria</taxon>
        <taxon>Sphingomonadales</taxon>
        <taxon>Sphingomonadaceae</taxon>
        <taxon>Sphingorhabdus</taxon>
    </lineage>
</organism>
<protein>
    <recommendedName>
        <fullName evidence="2">DUF7847 domain-containing protein</fullName>
    </recommendedName>
</protein>
<dbReference type="InterPro" id="IPR057169">
    <property type="entry name" value="DUF7847"/>
</dbReference>
<gene>
    <name evidence="3" type="ORF">ACFOWX_00460</name>
</gene>
<sequence>MKRDLDFTAAWNDAVAMMKQHQSLVLPIAGLFIFLPGAIFAVMMPPPEIDAAMDPGAQLAMLTGFLSAMAPWLFVMSILGMVGNLAIYHLVLGNGRPTVGEALGLAMGSFLTLFLAGLMSTIAITLGLILLIIPGVYLAIKFSLIGPAIAGEGIKSPIEALSRSWNLTKGNSLRIFGFFLIIGIVGGALYLVASLVAGGLLGLISATLASVVDTVFSTILSVVFLFVVIAVYKQMAASDVSNPIR</sequence>
<comment type="caution">
    <text evidence="3">The sequence shown here is derived from an EMBL/GenBank/DDBJ whole genome shotgun (WGS) entry which is preliminary data.</text>
</comment>
<dbReference type="Proteomes" id="UP001595887">
    <property type="component" value="Unassembled WGS sequence"/>
</dbReference>
<name>A0ABV8RDC8_9SPHN</name>